<comment type="caution">
    <text evidence="2">The sequence shown here is derived from an EMBL/GenBank/DDBJ whole genome shotgun (WGS) entry which is preliminary data.</text>
</comment>
<name>A0A1R3IPV7_9ROSI</name>
<gene>
    <name evidence="2" type="ORF">COLO4_21945</name>
</gene>
<dbReference type="InterPro" id="IPR026960">
    <property type="entry name" value="RVT-Znf"/>
</dbReference>
<evidence type="ECO:0000313" key="3">
    <source>
        <dbReference type="Proteomes" id="UP000187203"/>
    </source>
</evidence>
<evidence type="ECO:0000313" key="2">
    <source>
        <dbReference type="EMBL" id="OMO84606.1"/>
    </source>
</evidence>
<dbReference type="Proteomes" id="UP000187203">
    <property type="component" value="Unassembled WGS sequence"/>
</dbReference>
<accession>A0A1R3IPV7</accession>
<reference evidence="3" key="1">
    <citation type="submission" date="2013-09" db="EMBL/GenBank/DDBJ databases">
        <title>Corchorus olitorius genome sequencing.</title>
        <authorList>
            <person name="Alam M."/>
            <person name="Haque M.S."/>
            <person name="Islam M.S."/>
            <person name="Emdad E.M."/>
            <person name="Islam M.M."/>
            <person name="Ahmed B."/>
            <person name="Halim A."/>
            <person name="Hossen Q.M.M."/>
            <person name="Hossain M.Z."/>
            <person name="Ahmed R."/>
            <person name="Khan M.M."/>
            <person name="Islam R."/>
            <person name="Rashid M.M."/>
            <person name="Khan S.A."/>
            <person name="Rahman M.S."/>
            <person name="Alam M."/>
            <person name="Yahiya A.S."/>
            <person name="Khan M.S."/>
            <person name="Azam M.S."/>
            <person name="Haque T."/>
            <person name="Lashkar M.Z.H."/>
            <person name="Akhand A.I."/>
            <person name="Morshed G."/>
            <person name="Roy S."/>
            <person name="Uddin K.S."/>
            <person name="Rabeya T."/>
            <person name="Hossain A.S."/>
            <person name="Chowdhury A."/>
            <person name="Snigdha A.R."/>
            <person name="Mortoza M.S."/>
            <person name="Matin S.A."/>
            <person name="Hoque S.M.E."/>
            <person name="Islam M.K."/>
            <person name="Roy D.K."/>
            <person name="Haider R."/>
            <person name="Moosa M.M."/>
            <person name="Elias S.M."/>
            <person name="Hasan A.M."/>
            <person name="Jahan S."/>
            <person name="Shafiuddin M."/>
            <person name="Mahmood N."/>
            <person name="Shommy N.S."/>
        </authorList>
    </citation>
    <scope>NUCLEOTIDE SEQUENCE [LARGE SCALE GENOMIC DNA]</scope>
    <source>
        <strain evidence="3">cv. O-4</strain>
    </source>
</reference>
<proteinExistence type="predicted"/>
<sequence>MKLAQPILEQGIRWVVKNGSNISLWNDNWTKLGPIHHLIQGPLQQQEEDISVREALIFFEDHNSFPLSFTFPDKILHRIIAVATPSYHRGSDKLCWNFSPFGIFSLSSAYSLALNIPSRVELSPNDWSWVWKLRCLPKLRFFLWECLHNILPTNSLLAYRVLSLLSWSIPKSSTS</sequence>
<feature type="domain" description="Reverse transcriptase zinc-binding" evidence="1">
    <location>
        <begin position="104"/>
        <end position="161"/>
    </location>
</feature>
<protein>
    <recommendedName>
        <fullName evidence="1">Reverse transcriptase zinc-binding domain-containing protein</fullName>
    </recommendedName>
</protein>
<evidence type="ECO:0000259" key="1">
    <source>
        <dbReference type="Pfam" id="PF13966"/>
    </source>
</evidence>
<dbReference type="EMBL" id="AWUE01017835">
    <property type="protein sequence ID" value="OMO84606.1"/>
    <property type="molecule type" value="Genomic_DNA"/>
</dbReference>
<keyword evidence="3" id="KW-1185">Reference proteome</keyword>
<dbReference type="STRING" id="93759.A0A1R3IPV7"/>
<organism evidence="2 3">
    <name type="scientific">Corchorus olitorius</name>
    <dbReference type="NCBI Taxonomy" id="93759"/>
    <lineage>
        <taxon>Eukaryota</taxon>
        <taxon>Viridiplantae</taxon>
        <taxon>Streptophyta</taxon>
        <taxon>Embryophyta</taxon>
        <taxon>Tracheophyta</taxon>
        <taxon>Spermatophyta</taxon>
        <taxon>Magnoliopsida</taxon>
        <taxon>eudicotyledons</taxon>
        <taxon>Gunneridae</taxon>
        <taxon>Pentapetalae</taxon>
        <taxon>rosids</taxon>
        <taxon>malvids</taxon>
        <taxon>Malvales</taxon>
        <taxon>Malvaceae</taxon>
        <taxon>Grewioideae</taxon>
        <taxon>Apeibeae</taxon>
        <taxon>Corchorus</taxon>
    </lineage>
</organism>
<dbReference type="OrthoDB" id="1937542at2759"/>
<dbReference type="AlphaFoldDB" id="A0A1R3IPV7"/>
<dbReference type="Pfam" id="PF13966">
    <property type="entry name" value="zf-RVT"/>
    <property type="match status" value="1"/>
</dbReference>